<dbReference type="PANTHER" id="PTHR12192:SF26">
    <property type="entry name" value="GLUTATHIONE-SPECIFIC GAMMA-GLUTAMYLCYCLOTRANSFERASE 1"/>
    <property type="match status" value="1"/>
</dbReference>
<dbReference type="STRING" id="45351.A7S7S8"/>
<dbReference type="EC" id="4.3.2.7" evidence="2"/>
<evidence type="ECO:0000256" key="2">
    <source>
        <dbReference type="ARBA" id="ARBA00012344"/>
    </source>
</evidence>
<dbReference type="Pfam" id="PF04752">
    <property type="entry name" value="ChaC"/>
    <property type="match status" value="1"/>
</dbReference>
<dbReference type="GO" id="GO:0005737">
    <property type="term" value="C:cytoplasm"/>
    <property type="evidence" value="ECO:0000318"/>
    <property type="project" value="GO_Central"/>
</dbReference>
<dbReference type="PANTHER" id="PTHR12192">
    <property type="entry name" value="CATION TRANSPORT PROTEIN CHAC-RELATED"/>
    <property type="match status" value="1"/>
</dbReference>
<reference evidence="5 6" key="1">
    <citation type="journal article" date="2007" name="Science">
        <title>Sea anemone genome reveals ancestral eumetazoan gene repertoire and genomic organization.</title>
        <authorList>
            <person name="Putnam N.H."/>
            <person name="Srivastava M."/>
            <person name="Hellsten U."/>
            <person name="Dirks B."/>
            <person name="Chapman J."/>
            <person name="Salamov A."/>
            <person name="Terry A."/>
            <person name="Shapiro H."/>
            <person name="Lindquist E."/>
            <person name="Kapitonov V.V."/>
            <person name="Jurka J."/>
            <person name="Genikhovich G."/>
            <person name="Grigoriev I.V."/>
            <person name="Lucas S.M."/>
            <person name="Steele R.E."/>
            <person name="Finnerty J.R."/>
            <person name="Technau U."/>
            <person name="Martindale M.Q."/>
            <person name="Rokhsar D.S."/>
        </authorList>
    </citation>
    <scope>NUCLEOTIDE SEQUENCE [LARGE SCALE GENOMIC DNA]</scope>
    <source>
        <strain evidence="6">CH2 X CH6</strain>
    </source>
</reference>
<dbReference type="GO" id="GO:0061928">
    <property type="term" value="F:glutathione specific gamma-glutamylcyclotransferase activity"/>
    <property type="evidence" value="ECO:0000318"/>
    <property type="project" value="GO_Central"/>
</dbReference>
<keyword evidence="3" id="KW-0456">Lyase</keyword>
<name>A7S7S8_NEMVE</name>
<protein>
    <recommendedName>
        <fullName evidence="2">glutathione-specific gamma-glutamylcyclotransferase</fullName>
        <ecNumber evidence="2">4.3.2.7</ecNumber>
    </recommendedName>
</protein>
<dbReference type="InterPro" id="IPR036568">
    <property type="entry name" value="GGCT-like_sf"/>
</dbReference>
<evidence type="ECO:0000313" key="5">
    <source>
        <dbReference type="EMBL" id="EDO40292.1"/>
    </source>
</evidence>
<evidence type="ECO:0000313" key="6">
    <source>
        <dbReference type="Proteomes" id="UP000001593"/>
    </source>
</evidence>
<dbReference type="SUPFAM" id="SSF110857">
    <property type="entry name" value="Gamma-glutamyl cyclotransferase-like"/>
    <property type="match status" value="1"/>
</dbReference>
<dbReference type="Proteomes" id="UP000001593">
    <property type="component" value="Unassembled WGS sequence"/>
</dbReference>
<organism evidence="5 6">
    <name type="scientific">Nematostella vectensis</name>
    <name type="common">Starlet sea anemone</name>
    <dbReference type="NCBI Taxonomy" id="45351"/>
    <lineage>
        <taxon>Eukaryota</taxon>
        <taxon>Metazoa</taxon>
        <taxon>Cnidaria</taxon>
        <taxon>Anthozoa</taxon>
        <taxon>Hexacorallia</taxon>
        <taxon>Actiniaria</taxon>
        <taxon>Edwardsiidae</taxon>
        <taxon>Nematostella</taxon>
    </lineage>
</organism>
<gene>
    <name evidence="5" type="ORF">NEMVEDRAFT_v1g208105</name>
</gene>
<dbReference type="OrthoDB" id="1933483at2759"/>
<dbReference type="KEGG" id="nve:5511983"/>
<dbReference type="Gene3D" id="3.10.490.10">
    <property type="entry name" value="Gamma-glutamyl cyclotransferase-like"/>
    <property type="match status" value="1"/>
</dbReference>
<comment type="similarity">
    <text evidence="1">Belongs to the gamma-glutamylcyclotransferase family. ChaC subfamily.</text>
</comment>
<dbReference type="EMBL" id="DS469594">
    <property type="protein sequence ID" value="EDO40292.1"/>
    <property type="molecule type" value="Genomic_DNA"/>
</dbReference>
<dbReference type="eggNOG" id="KOG3182">
    <property type="taxonomic scope" value="Eukaryota"/>
</dbReference>
<sequence length="228" mass="26107">MIEKKRNTIANDDDEEYSSSDSIWVFGYGSLIWKPDFTYERSVVGHIRGFERKFWQGSVWHRGNEETPGRVVTLEEHLEGQVWGVAYKVSGEDIDTALGRLNKREIALGGYELHNLTFYPQDQSLEPFNALLYAATPENSLYFGKETPEKLALQIVSAHGVSGPNVEYLFRIADFMRSKVPQVEDKHLFAVDKIARQTLGLDDVKIQTWTEIMKNNNASLNRKFVFAL</sequence>
<comment type="catalytic activity">
    <reaction evidence="4">
        <text>glutathione = L-cysteinylglycine + 5-oxo-L-proline</text>
        <dbReference type="Rhea" id="RHEA:47724"/>
        <dbReference type="ChEBI" id="CHEBI:57925"/>
        <dbReference type="ChEBI" id="CHEBI:58402"/>
        <dbReference type="ChEBI" id="CHEBI:61694"/>
        <dbReference type="EC" id="4.3.2.7"/>
    </reaction>
</comment>
<dbReference type="AlphaFoldDB" id="A7S7S8"/>
<keyword evidence="6" id="KW-1185">Reference proteome</keyword>
<proteinExistence type="inferred from homology"/>
<evidence type="ECO:0000256" key="3">
    <source>
        <dbReference type="ARBA" id="ARBA00023239"/>
    </source>
</evidence>
<dbReference type="InParanoid" id="A7S7S8"/>
<dbReference type="CDD" id="cd06661">
    <property type="entry name" value="GGCT_like"/>
    <property type="match status" value="1"/>
</dbReference>
<evidence type="ECO:0000256" key="4">
    <source>
        <dbReference type="ARBA" id="ARBA00048073"/>
    </source>
</evidence>
<dbReference type="HOGENOM" id="CLU_070703_0_1_1"/>
<dbReference type="OMA" id="INIFREC"/>
<dbReference type="PhylomeDB" id="A7S7S8"/>
<accession>A7S7S8</accession>
<evidence type="ECO:0000256" key="1">
    <source>
        <dbReference type="ARBA" id="ARBA00009662"/>
    </source>
</evidence>
<dbReference type="InterPro" id="IPR013024">
    <property type="entry name" value="GGCT-like"/>
</dbReference>
<dbReference type="InterPro" id="IPR006840">
    <property type="entry name" value="ChaC"/>
</dbReference>
<dbReference type="GO" id="GO:0006751">
    <property type="term" value="P:glutathione catabolic process"/>
    <property type="evidence" value="ECO:0000318"/>
    <property type="project" value="GO_Central"/>
</dbReference>